<sequence length="58" mass="6412">MITFAFRDRLAFSTPARIAILPWDPLDPDPLNPDREILGATLAASSTLNDFDPVTLLE</sequence>
<accession>W2JQG9</accession>
<reference evidence="1" key="1">
    <citation type="submission" date="2013-11" db="EMBL/GenBank/DDBJ databases">
        <title>The Genome Sequence of Phytophthora parasitica CJ02B3.</title>
        <authorList>
            <consortium name="The Broad Institute Genomics Platform"/>
            <person name="Russ C."/>
            <person name="Tyler B."/>
            <person name="Panabieres F."/>
            <person name="Shan W."/>
            <person name="Tripathy S."/>
            <person name="Grunwald N."/>
            <person name="Machado M."/>
            <person name="Johnson C.S."/>
            <person name="Arredondo F."/>
            <person name="Hong C."/>
            <person name="Coffey M."/>
            <person name="Young S.K."/>
            <person name="Zeng Q."/>
            <person name="Gargeya S."/>
            <person name="Fitzgerald M."/>
            <person name="Abouelleil A."/>
            <person name="Alvarado L."/>
            <person name="Chapman S.B."/>
            <person name="Gainer-Dewar J."/>
            <person name="Goldberg J."/>
            <person name="Griggs A."/>
            <person name="Gujja S."/>
            <person name="Hansen M."/>
            <person name="Howarth C."/>
            <person name="Imamovic A."/>
            <person name="Ireland A."/>
            <person name="Larimer J."/>
            <person name="McCowan C."/>
            <person name="Murphy C."/>
            <person name="Pearson M."/>
            <person name="Poon T.W."/>
            <person name="Priest M."/>
            <person name="Roberts A."/>
            <person name="Saif S."/>
            <person name="Shea T."/>
            <person name="Sykes S."/>
            <person name="Wortman J."/>
            <person name="Nusbaum C."/>
            <person name="Birren B."/>
        </authorList>
    </citation>
    <scope>NUCLEOTIDE SEQUENCE [LARGE SCALE GENOMIC DNA]</scope>
    <source>
        <strain evidence="1">CJ02B3</strain>
    </source>
</reference>
<evidence type="ECO:0000313" key="3">
    <source>
        <dbReference type="Proteomes" id="UP000053864"/>
    </source>
</evidence>
<proteinExistence type="predicted"/>
<dbReference type="Proteomes" id="UP000053236">
    <property type="component" value="Unassembled WGS sequence"/>
</dbReference>
<protein>
    <submittedName>
        <fullName evidence="2">Uncharacterized protein</fullName>
    </submittedName>
</protein>
<evidence type="ECO:0000313" key="2">
    <source>
        <dbReference type="EMBL" id="ETL47888.1"/>
    </source>
</evidence>
<evidence type="ECO:0000313" key="1">
    <source>
        <dbReference type="EMBL" id="ETK94512.1"/>
    </source>
</evidence>
<gene>
    <name evidence="1" type="ORF">L915_02456</name>
    <name evidence="2" type="ORF">L916_02428</name>
</gene>
<dbReference type="Proteomes" id="UP000053864">
    <property type="component" value="Unassembled WGS sequence"/>
</dbReference>
<organism evidence="2 3">
    <name type="scientific">Phytophthora nicotianae</name>
    <name type="common">Potato buckeye rot agent</name>
    <name type="synonym">Phytophthora parasitica</name>
    <dbReference type="NCBI Taxonomy" id="4792"/>
    <lineage>
        <taxon>Eukaryota</taxon>
        <taxon>Sar</taxon>
        <taxon>Stramenopiles</taxon>
        <taxon>Oomycota</taxon>
        <taxon>Peronosporomycetes</taxon>
        <taxon>Peronosporales</taxon>
        <taxon>Peronosporaceae</taxon>
        <taxon>Phytophthora</taxon>
    </lineage>
</organism>
<reference evidence="2 3" key="2">
    <citation type="submission" date="2013-11" db="EMBL/GenBank/DDBJ databases">
        <title>The Genome Sequence of Phytophthora parasitica CJ05E6.</title>
        <authorList>
            <consortium name="The Broad Institute Genomics Platform"/>
            <person name="Russ C."/>
            <person name="Tyler B."/>
            <person name="Panabieres F."/>
            <person name="Shan W."/>
            <person name="Tripathy S."/>
            <person name="Grunwald N."/>
            <person name="Machado M."/>
            <person name="Johnson C.S."/>
            <person name="Arredondo F."/>
            <person name="Hong C."/>
            <person name="Coffey M."/>
            <person name="Young S.K."/>
            <person name="Zeng Q."/>
            <person name="Gargeya S."/>
            <person name="Fitzgerald M."/>
            <person name="Abouelleil A."/>
            <person name="Alvarado L."/>
            <person name="Chapman S.B."/>
            <person name="Gainer-Dewar J."/>
            <person name="Goldberg J."/>
            <person name="Griggs A."/>
            <person name="Gujja S."/>
            <person name="Hansen M."/>
            <person name="Howarth C."/>
            <person name="Imamovic A."/>
            <person name="Ireland A."/>
            <person name="Larimer J."/>
            <person name="McCowan C."/>
            <person name="Murphy C."/>
            <person name="Pearson M."/>
            <person name="Poon T.W."/>
            <person name="Priest M."/>
            <person name="Roberts A."/>
            <person name="Saif S."/>
            <person name="Shea T."/>
            <person name="Sykes S."/>
            <person name="Wortman J."/>
            <person name="Nusbaum C."/>
            <person name="Birren B."/>
        </authorList>
    </citation>
    <scope>NUCLEOTIDE SEQUENCE [LARGE SCALE GENOMIC DNA]</scope>
    <source>
        <strain evidence="2 3">CJ05E6</strain>
    </source>
</reference>
<name>W2JQG9_PHYNI</name>
<dbReference type="EMBL" id="KI684588">
    <property type="protein sequence ID" value="ETK94512.1"/>
    <property type="molecule type" value="Genomic_DNA"/>
</dbReference>
<dbReference type="AlphaFoldDB" id="W2JQG9"/>
<dbReference type="EMBL" id="KI671065">
    <property type="protein sequence ID" value="ETL47888.1"/>
    <property type="molecule type" value="Genomic_DNA"/>
</dbReference>